<dbReference type="EMBL" id="LT598462">
    <property type="protein sequence ID" value="SCU77509.1"/>
    <property type="molecule type" value="Genomic_DNA"/>
</dbReference>
<dbReference type="PANTHER" id="PTHR12170:SF3">
    <property type="entry name" value="GH10162P"/>
    <property type="match status" value="1"/>
</dbReference>
<dbReference type="GO" id="GO:0005737">
    <property type="term" value="C:cytoplasm"/>
    <property type="evidence" value="ECO:0007669"/>
    <property type="project" value="UniProtKB-SubCell"/>
</dbReference>
<dbReference type="PROSITE" id="PS51867">
    <property type="entry name" value="ZF_RING_GID"/>
    <property type="match status" value="1"/>
</dbReference>
<dbReference type="InterPro" id="IPR044063">
    <property type="entry name" value="ZF_RING_GID"/>
</dbReference>
<dbReference type="Proteomes" id="UP000191024">
    <property type="component" value="Chromosome A"/>
</dbReference>
<reference evidence="11 12" key="1">
    <citation type="submission" date="2016-03" db="EMBL/GenBank/DDBJ databases">
        <authorList>
            <person name="Devillers H."/>
        </authorList>
    </citation>
    <scope>NUCLEOTIDE SEQUENCE [LARGE SCALE GENOMIC DNA]</scope>
    <source>
        <strain evidence="11">CBS 11717</strain>
    </source>
</reference>
<evidence type="ECO:0000256" key="4">
    <source>
        <dbReference type="ARBA" id="ARBA00022771"/>
    </source>
</evidence>
<dbReference type="GO" id="GO:0043161">
    <property type="term" value="P:proteasome-mediated ubiquitin-dependent protein catabolic process"/>
    <property type="evidence" value="ECO:0007669"/>
    <property type="project" value="InterPro"/>
</dbReference>
<dbReference type="GO" id="GO:0008270">
    <property type="term" value="F:zinc ion binding"/>
    <property type="evidence" value="ECO:0007669"/>
    <property type="project" value="UniProtKB-KW"/>
</dbReference>
<dbReference type="GO" id="GO:0061630">
    <property type="term" value="F:ubiquitin protein ligase activity"/>
    <property type="evidence" value="ECO:0007669"/>
    <property type="project" value="InterPro"/>
</dbReference>
<evidence type="ECO:0000256" key="7">
    <source>
        <dbReference type="ARBA" id="ARBA00075398"/>
    </source>
</evidence>
<proteinExistence type="inferred from homology"/>
<evidence type="ECO:0000256" key="1">
    <source>
        <dbReference type="ARBA" id="ARBA00004496"/>
    </source>
</evidence>
<evidence type="ECO:0000256" key="6">
    <source>
        <dbReference type="ARBA" id="ARBA00061136"/>
    </source>
</evidence>
<sequence>MSELLKTLEAEFSKIKDAESMSDSPLKKCLTETSEFKMNLKKLRAHLTKQIQEEADSENADKLARKRQLIIEKLHKNYRQWEHGVRKQGKVAFQQHNKFNKVILNKIYDFDLDDVYVNPLPPNAREYVEQAVGLHISRYNMSSVPVEDGSDMVDYLENVYKVDPLISKKFVDMAQIIRELRAGNLESCMAWCTEGSLLEFELHMLKAMYFLQSGDKIKAFNYVLNSIPGFLKKTKKHHLRHKVAPLLAQLVVCSQTTFDISNQREKCINLFTQDYCARNKLSFNSSLFLIVMSGIISFQFFIKYRTIRAASHVDWSTENELPFNVKLPDFLTKFHPIFICPVLKEETTTENPPYALPCHHIISKVSLDKLSKNGTCNFKCPYCPIMAARSRAEKVSFVFL</sequence>
<feature type="zinc finger region" description="RING-Gid-type" evidence="9">
    <location>
        <begin position="340"/>
        <end position="383"/>
    </location>
</feature>
<dbReference type="GO" id="GO:0005634">
    <property type="term" value="C:nucleus"/>
    <property type="evidence" value="ECO:0007669"/>
    <property type="project" value="TreeGrafter"/>
</dbReference>
<evidence type="ECO:0000256" key="2">
    <source>
        <dbReference type="ARBA" id="ARBA00022490"/>
    </source>
</evidence>
<keyword evidence="4 9" id="KW-0863">Zinc-finger</keyword>
<evidence type="ECO:0000313" key="12">
    <source>
        <dbReference type="Proteomes" id="UP000191024"/>
    </source>
</evidence>
<dbReference type="GO" id="GO:0034657">
    <property type="term" value="C:GID complex"/>
    <property type="evidence" value="ECO:0007669"/>
    <property type="project" value="TreeGrafter"/>
</dbReference>
<dbReference type="OrthoDB" id="1933281at2759"/>
<dbReference type="CDD" id="cd16652">
    <property type="entry name" value="dRING_Rmd5p-like"/>
    <property type="match status" value="1"/>
</dbReference>
<dbReference type="Pfam" id="PF10607">
    <property type="entry name" value="CTLH"/>
    <property type="match status" value="1"/>
</dbReference>
<dbReference type="InterPro" id="IPR037683">
    <property type="entry name" value="Rmd5_dRing"/>
</dbReference>
<dbReference type="SUPFAM" id="SSF57850">
    <property type="entry name" value="RING/U-box"/>
    <property type="match status" value="1"/>
</dbReference>
<evidence type="ECO:0000256" key="3">
    <source>
        <dbReference type="ARBA" id="ARBA00022723"/>
    </source>
</evidence>
<name>A0A1G4IMA8_9SACH</name>
<accession>A0A1G4IMA8</accession>
<comment type="similarity">
    <text evidence="6">Belongs to the RMD5/GID2 family.</text>
</comment>
<keyword evidence="12" id="KW-1185">Reference proteome</keyword>
<keyword evidence="5" id="KW-0862">Zinc</keyword>
<dbReference type="InterPro" id="IPR024964">
    <property type="entry name" value="CTLH/CRA"/>
</dbReference>
<evidence type="ECO:0000259" key="10">
    <source>
        <dbReference type="PROSITE" id="PS51867"/>
    </source>
</evidence>
<dbReference type="InterPro" id="IPR045098">
    <property type="entry name" value="Fyv10_fam"/>
</dbReference>
<evidence type="ECO:0000256" key="9">
    <source>
        <dbReference type="PROSITE-ProRule" id="PRU01215"/>
    </source>
</evidence>
<organism evidence="11 12">
    <name type="scientific">Lachancea mirantina</name>
    <dbReference type="NCBI Taxonomy" id="1230905"/>
    <lineage>
        <taxon>Eukaryota</taxon>
        <taxon>Fungi</taxon>
        <taxon>Dikarya</taxon>
        <taxon>Ascomycota</taxon>
        <taxon>Saccharomycotina</taxon>
        <taxon>Saccharomycetes</taxon>
        <taxon>Saccharomycetales</taxon>
        <taxon>Saccharomycetaceae</taxon>
        <taxon>Lachancea</taxon>
    </lineage>
</organism>
<keyword evidence="3" id="KW-0479">Metal-binding</keyword>
<evidence type="ECO:0000256" key="8">
    <source>
        <dbReference type="ARBA" id="ARBA00080744"/>
    </source>
</evidence>
<feature type="domain" description="RING-Gid-type" evidence="10">
    <location>
        <begin position="340"/>
        <end position="383"/>
    </location>
</feature>
<dbReference type="STRING" id="1230905.A0A1G4IMA8"/>
<dbReference type="PANTHER" id="PTHR12170">
    <property type="entry name" value="MACROPHAGE ERYTHROBLAST ATTACHER-RELATED"/>
    <property type="match status" value="1"/>
</dbReference>
<evidence type="ECO:0000256" key="5">
    <source>
        <dbReference type="ARBA" id="ARBA00022833"/>
    </source>
</evidence>
<keyword evidence="2" id="KW-0963">Cytoplasm</keyword>
<evidence type="ECO:0000313" key="11">
    <source>
        <dbReference type="EMBL" id="SCU77509.1"/>
    </source>
</evidence>
<comment type="subcellular location">
    <subcellularLocation>
        <location evidence="1">Cytoplasm</location>
    </subcellularLocation>
</comment>
<dbReference type="AlphaFoldDB" id="A0A1G4IMA8"/>
<dbReference type="FunFam" id="3.30.40.10:FF:000143">
    <property type="entry name" value="Regulator of gluconeogenesis Rmd5"/>
    <property type="match status" value="1"/>
</dbReference>
<gene>
    <name evidence="11" type="ORF">LAMI_0A01398G</name>
</gene>
<protein>
    <recommendedName>
        <fullName evidence="8">GID complex catalytic subunit 2</fullName>
    </recommendedName>
    <alternativeName>
        <fullName evidence="7">Glucose-induced degradation protein 2</fullName>
    </alternativeName>
</protein>